<gene>
    <name evidence="5" type="ORF">EJ05DRAFT_490472</name>
</gene>
<evidence type="ECO:0000256" key="3">
    <source>
        <dbReference type="SAM" id="SignalP"/>
    </source>
</evidence>
<dbReference type="InterPro" id="IPR006094">
    <property type="entry name" value="Oxid_FAD_bind_N"/>
</dbReference>
<dbReference type="GO" id="GO:0071949">
    <property type="term" value="F:FAD binding"/>
    <property type="evidence" value="ECO:0007669"/>
    <property type="project" value="InterPro"/>
</dbReference>
<dbReference type="InterPro" id="IPR012951">
    <property type="entry name" value="BBE"/>
</dbReference>
<organism evidence="5 6">
    <name type="scientific">Pseudovirgaria hyperparasitica</name>
    <dbReference type="NCBI Taxonomy" id="470096"/>
    <lineage>
        <taxon>Eukaryota</taxon>
        <taxon>Fungi</taxon>
        <taxon>Dikarya</taxon>
        <taxon>Ascomycota</taxon>
        <taxon>Pezizomycotina</taxon>
        <taxon>Dothideomycetes</taxon>
        <taxon>Dothideomycetes incertae sedis</taxon>
        <taxon>Acrospermales</taxon>
        <taxon>Acrospermaceae</taxon>
        <taxon>Pseudovirgaria</taxon>
    </lineage>
</organism>
<dbReference type="SUPFAM" id="SSF49777">
    <property type="entry name" value="PEBP-like"/>
    <property type="match status" value="1"/>
</dbReference>
<proteinExistence type="inferred from homology"/>
<dbReference type="InterPro" id="IPR050432">
    <property type="entry name" value="FAD-linked_Oxidoreductases_BP"/>
</dbReference>
<dbReference type="OrthoDB" id="9983560at2759"/>
<dbReference type="AlphaFoldDB" id="A0A6A6VUX3"/>
<name>A0A6A6VUX3_9PEZI</name>
<dbReference type="GO" id="GO:0016491">
    <property type="term" value="F:oxidoreductase activity"/>
    <property type="evidence" value="ECO:0007669"/>
    <property type="project" value="UniProtKB-KW"/>
</dbReference>
<dbReference type="RefSeq" id="XP_033595518.1">
    <property type="nucleotide sequence ID" value="XM_033745879.1"/>
</dbReference>
<dbReference type="EMBL" id="ML996588">
    <property type="protein sequence ID" value="KAF2753067.1"/>
    <property type="molecule type" value="Genomic_DNA"/>
</dbReference>
<keyword evidence="3" id="KW-0732">Signal</keyword>
<dbReference type="InterPro" id="IPR036610">
    <property type="entry name" value="PEBP-like_sf"/>
</dbReference>
<feature type="domain" description="FAD-binding PCMH-type" evidence="4">
    <location>
        <begin position="415"/>
        <end position="594"/>
    </location>
</feature>
<dbReference type="Proteomes" id="UP000799437">
    <property type="component" value="Unassembled WGS sequence"/>
</dbReference>
<feature type="chain" id="PRO_5025468641" description="FAD-binding PCMH-type domain-containing protein" evidence="3">
    <location>
        <begin position="23"/>
        <end position="883"/>
    </location>
</feature>
<dbReference type="CDD" id="cd00866">
    <property type="entry name" value="PEBP_euk"/>
    <property type="match status" value="1"/>
</dbReference>
<evidence type="ECO:0000313" key="6">
    <source>
        <dbReference type="Proteomes" id="UP000799437"/>
    </source>
</evidence>
<dbReference type="PANTHER" id="PTHR13878">
    <property type="entry name" value="GULONOLACTONE OXIDASE"/>
    <property type="match status" value="1"/>
</dbReference>
<dbReference type="PANTHER" id="PTHR13878:SF91">
    <property type="entry name" value="FAD BINDING DOMAIN PROTEIN (AFU_ORTHOLOGUE AFUA_6G12070)-RELATED"/>
    <property type="match status" value="1"/>
</dbReference>
<protein>
    <recommendedName>
        <fullName evidence="4">FAD-binding PCMH-type domain-containing protein</fullName>
    </recommendedName>
</protein>
<dbReference type="Pfam" id="PF01565">
    <property type="entry name" value="FAD_binding_4"/>
    <property type="match status" value="1"/>
</dbReference>
<dbReference type="GeneID" id="54486933"/>
<dbReference type="InterPro" id="IPR016166">
    <property type="entry name" value="FAD-bd_PCMH"/>
</dbReference>
<keyword evidence="6" id="KW-1185">Reference proteome</keyword>
<sequence>MRCSIRNIGLLAATSALPLAIAQTPDGFQPAVSDMLSVTFGSTVVSPAVTQSIPTLAASGNISGQYIFMMIDLDVPAQLGNASAGRVQLLHALVPGYSFTPNGTLTSSETTSAPAPYIRPAPPAENPPVPHRYVQLLFPQPENFSVPDSQQQAVQMRRGFNTTGFIAAAGLNTPILGNYFRVVNNSAVTSPGGMTPTPTGMPVSTDAADKIAGSALSAVVAIIWHFPKSEFKVGVIGWTGQPSKRVLVELSIAPACATPPAVTKVPAKSSSGVSLFDAEMIQVTDASIRRINAVDAPVNFTQLFGFENNISSAEKRPVAIGQCKVFPGDHNWPSPQEWQAFDFLLGGALVPTVPIAAPCYQDFGIYSKEKCDAVMENFGTTELHEADPTSMMWPIFQGRTCLPIDGQNGTSNCSLGGYPSYAVKVENVAQIQLSVNFARNANMRLVIKNTGHCYLGKSSGAGGLSVWTHGLRDIRFVRTFKNKEYQGPAMKISAGVLVRDVYIAAQKHGVTAIGGICPNVGLAGGYIQGGGHSSLSSKYGMAADQVLAFEVVTADGKFVTASSEQNPDLYWALRGGGGSTYGVVTSALIRVHPKTPVTTSRFTISTSSTVSRGTFWAAVKSFYENFTRFTDAGSYVYFFITNTGGTLSLQIIPFFAPDYTPTQFTALVDPWFAQLRRLNVPFTPNTTYYEDFYSAYDANFGDDNPIGSTTVMPGNRLFPRSNFVDKIKFAATFDAVRKNVEAGYLTIGFAMAPGNPLRQDNAVSSAFRQAVSLHITNVVLPEHATPAQIKTGSEELNMVTGRWRAAAPESAGGGSYLNEAHIMEPEWQSSFYGEQYGRLKELKRKWDPWAVFYATTAVGSEDWEVRDGDQGVWTQNGKLCRVR</sequence>
<reference evidence="5" key="1">
    <citation type="journal article" date="2020" name="Stud. Mycol.">
        <title>101 Dothideomycetes genomes: a test case for predicting lifestyles and emergence of pathogens.</title>
        <authorList>
            <person name="Haridas S."/>
            <person name="Albert R."/>
            <person name="Binder M."/>
            <person name="Bloem J."/>
            <person name="Labutti K."/>
            <person name="Salamov A."/>
            <person name="Andreopoulos B."/>
            <person name="Baker S."/>
            <person name="Barry K."/>
            <person name="Bills G."/>
            <person name="Bluhm B."/>
            <person name="Cannon C."/>
            <person name="Castanera R."/>
            <person name="Culley D."/>
            <person name="Daum C."/>
            <person name="Ezra D."/>
            <person name="Gonzalez J."/>
            <person name="Henrissat B."/>
            <person name="Kuo A."/>
            <person name="Liang C."/>
            <person name="Lipzen A."/>
            <person name="Lutzoni F."/>
            <person name="Magnuson J."/>
            <person name="Mondo S."/>
            <person name="Nolan M."/>
            <person name="Ohm R."/>
            <person name="Pangilinan J."/>
            <person name="Park H.-J."/>
            <person name="Ramirez L."/>
            <person name="Alfaro M."/>
            <person name="Sun H."/>
            <person name="Tritt A."/>
            <person name="Yoshinaga Y."/>
            <person name="Zwiers L.-H."/>
            <person name="Turgeon B."/>
            <person name="Goodwin S."/>
            <person name="Spatafora J."/>
            <person name="Crous P."/>
            <person name="Grigoriev I."/>
        </authorList>
    </citation>
    <scope>NUCLEOTIDE SEQUENCE</scope>
    <source>
        <strain evidence="5">CBS 121739</strain>
    </source>
</reference>
<evidence type="ECO:0000256" key="1">
    <source>
        <dbReference type="ARBA" id="ARBA00005466"/>
    </source>
</evidence>
<evidence type="ECO:0000256" key="2">
    <source>
        <dbReference type="ARBA" id="ARBA00023002"/>
    </source>
</evidence>
<accession>A0A6A6VUX3</accession>
<dbReference type="SUPFAM" id="SSF56176">
    <property type="entry name" value="FAD-binding/transporter-associated domain-like"/>
    <property type="match status" value="1"/>
</dbReference>
<dbReference type="InterPro" id="IPR036318">
    <property type="entry name" value="FAD-bd_PCMH-like_sf"/>
</dbReference>
<keyword evidence="2" id="KW-0560">Oxidoreductase</keyword>
<comment type="similarity">
    <text evidence="1">Belongs to the oxygen-dependent FAD-linked oxidoreductase family.</text>
</comment>
<dbReference type="InterPro" id="IPR035810">
    <property type="entry name" value="PEBP_euk"/>
</dbReference>
<dbReference type="Gene3D" id="3.30.465.10">
    <property type="match status" value="2"/>
</dbReference>
<dbReference type="PROSITE" id="PS51387">
    <property type="entry name" value="FAD_PCMH"/>
    <property type="match status" value="1"/>
</dbReference>
<feature type="signal peptide" evidence="3">
    <location>
        <begin position="1"/>
        <end position="22"/>
    </location>
</feature>
<evidence type="ECO:0000259" key="4">
    <source>
        <dbReference type="PROSITE" id="PS51387"/>
    </source>
</evidence>
<dbReference type="Pfam" id="PF08031">
    <property type="entry name" value="BBE"/>
    <property type="match status" value="1"/>
</dbReference>
<dbReference type="Gene3D" id="3.90.280.10">
    <property type="entry name" value="PEBP-like"/>
    <property type="match status" value="1"/>
</dbReference>
<evidence type="ECO:0000313" key="5">
    <source>
        <dbReference type="EMBL" id="KAF2753067.1"/>
    </source>
</evidence>
<dbReference type="InterPro" id="IPR016169">
    <property type="entry name" value="FAD-bd_PCMH_sub2"/>
</dbReference>